<feature type="transmembrane region" description="Helical" evidence="12">
    <location>
        <begin position="12"/>
        <end position="32"/>
    </location>
</feature>
<organism evidence="13 14">
    <name type="scientific">Urechidicola vernalis</name>
    <dbReference type="NCBI Taxonomy" id="3075600"/>
    <lineage>
        <taxon>Bacteria</taxon>
        <taxon>Pseudomonadati</taxon>
        <taxon>Bacteroidota</taxon>
        <taxon>Flavobacteriia</taxon>
        <taxon>Flavobacteriales</taxon>
        <taxon>Flavobacteriaceae</taxon>
        <taxon>Urechidicola</taxon>
    </lineage>
</organism>
<comment type="subcellular location">
    <subcellularLocation>
        <location evidence="12">Cell membrane</location>
        <topology evidence="12">Multi-pass membrane protein</topology>
    </subcellularLocation>
    <subcellularLocation>
        <location evidence="2">Membrane</location>
        <topology evidence="2">Multi-pass membrane protein</topology>
    </subcellularLocation>
</comment>
<dbReference type="InterPro" id="IPR023754">
    <property type="entry name" value="HemeA_Synthase_type2"/>
</dbReference>
<dbReference type="InterPro" id="IPR003780">
    <property type="entry name" value="COX15/CtaA_fam"/>
</dbReference>
<dbReference type="Pfam" id="PF02628">
    <property type="entry name" value="COX15-CtaA"/>
    <property type="match status" value="1"/>
</dbReference>
<keyword evidence="8 12" id="KW-0350">Heme biosynthesis</keyword>
<evidence type="ECO:0000256" key="7">
    <source>
        <dbReference type="ARBA" id="ARBA00023004"/>
    </source>
</evidence>
<evidence type="ECO:0000256" key="9">
    <source>
        <dbReference type="ARBA" id="ARBA00023136"/>
    </source>
</evidence>
<reference evidence="13 14" key="1">
    <citation type="submission" date="2023-09" db="EMBL/GenBank/DDBJ databases">
        <authorList>
            <person name="Rey-Velasco X."/>
        </authorList>
    </citation>
    <scope>NUCLEOTIDE SEQUENCE [LARGE SCALE GENOMIC DNA]</scope>
    <source>
        <strain evidence="13 14">P050</strain>
    </source>
</reference>
<keyword evidence="9 12" id="KW-0472">Membrane</keyword>
<evidence type="ECO:0000313" key="13">
    <source>
        <dbReference type="EMBL" id="MDT0551659.1"/>
    </source>
</evidence>
<evidence type="ECO:0000256" key="12">
    <source>
        <dbReference type="HAMAP-Rule" id="MF_01665"/>
    </source>
</evidence>
<feature type="transmembrane region" description="Helical" evidence="12">
    <location>
        <begin position="195"/>
        <end position="219"/>
    </location>
</feature>
<evidence type="ECO:0000256" key="11">
    <source>
        <dbReference type="ARBA" id="ARBA00048044"/>
    </source>
</evidence>
<evidence type="ECO:0000256" key="10">
    <source>
        <dbReference type="ARBA" id="ARBA00044501"/>
    </source>
</evidence>
<keyword evidence="4 12" id="KW-0479">Metal-binding</keyword>
<dbReference type="PANTHER" id="PTHR23289">
    <property type="entry name" value="CYTOCHROME C OXIDASE ASSEMBLY PROTEIN COX15"/>
    <property type="match status" value="1"/>
</dbReference>
<keyword evidence="3 12" id="KW-0812">Transmembrane</keyword>
<dbReference type="HAMAP" id="MF_01665">
    <property type="entry name" value="HemeA_synth_type2"/>
    <property type="match status" value="1"/>
</dbReference>
<evidence type="ECO:0000256" key="8">
    <source>
        <dbReference type="ARBA" id="ARBA00023133"/>
    </source>
</evidence>
<sequence>MNILQKKYVTAWLYSGLVLVALMVIIGGITRLTQSGLSMVEWKLISGAIPPLNEAEWLETFAKYQQFPEYQKINKGMTLAEFKMIFFWEYLHRVLGRLIGIVFIIPFAFFWFKKWFNSKQKKQLIVLLVLGGFQGFLGWFMVKSGLVDNPHVSHYRLAIHLLAAFGLMCYIYWLILSFNSVAVKTNTLLNKLSKWFIGLLIIQIIYGAFVAGLKAGYLLQLSNSVLKNLIGYTVRGTNDFDILNNPFDVQAFHRIFAWIVFAFAVYIFKKSRNTAMSGIGNVLFGLVLLQVTLGIATLLLRVQIHTAVTHQFVAILLLLATIRMTYLSQSKA</sequence>
<evidence type="ECO:0000256" key="2">
    <source>
        <dbReference type="ARBA" id="ARBA00004141"/>
    </source>
</evidence>
<feature type="binding site" description="axial binding residue" evidence="12">
    <location>
        <position position="253"/>
    </location>
    <ligand>
        <name>heme</name>
        <dbReference type="ChEBI" id="CHEBI:30413"/>
    </ligand>
    <ligandPart>
        <name>Fe</name>
        <dbReference type="ChEBI" id="CHEBI:18248"/>
    </ligandPart>
</feature>
<comment type="cofactor">
    <cofactor evidence="1 12">
        <name>heme b</name>
        <dbReference type="ChEBI" id="CHEBI:60344"/>
    </cofactor>
</comment>
<evidence type="ECO:0000256" key="6">
    <source>
        <dbReference type="ARBA" id="ARBA00023002"/>
    </source>
</evidence>
<feature type="transmembrane region" description="Helical" evidence="12">
    <location>
        <begin position="308"/>
        <end position="326"/>
    </location>
</feature>
<keyword evidence="7 12" id="KW-0408">Iron</keyword>
<feature type="transmembrane region" description="Helical" evidence="12">
    <location>
        <begin position="251"/>
        <end position="268"/>
    </location>
</feature>
<accession>A0ABU2Y0H4</accession>
<feature type="transmembrane region" description="Helical" evidence="12">
    <location>
        <begin position="280"/>
        <end position="302"/>
    </location>
</feature>
<protein>
    <recommendedName>
        <fullName evidence="12">Heme A synthase</fullName>
        <shortName evidence="12">HAS</shortName>
        <ecNumber evidence="12">1.17.99.9</ecNumber>
    </recommendedName>
    <alternativeName>
        <fullName evidence="12">Cytochrome aa3-controlling protein</fullName>
    </alternativeName>
</protein>
<gene>
    <name evidence="12" type="primary">ctaA</name>
    <name evidence="13" type="ORF">RM519_00235</name>
</gene>
<evidence type="ECO:0000256" key="3">
    <source>
        <dbReference type="ARBA" id="ARBA00022692"/>
    </source>
</evidence>
<keyword evidence="12" id="KW-1003">Cell membrane</keyword>
<dbReference type="Proteomes" id="UP001252186">
    <property type="component" value="Unassembled WGS sequence"/>
</dbReference>
<evidence type="ECO:0000256" key="4">
    <source>
        <dbReference type="ARBA" id="ARBA00022723"/>
    </source>
</evidence>
<dbReference type="RefSeq" id="WP_311591440.1">
    <property type="nucleotide sequence ID" value="NZ_JAVRHV010000001.1"/>
</dbReference>
<name>A0ABU2Y0H4_9FLAO</name>
<feature type="transmembrane region" description="Helical" evidence="12">
    <location>
        <begin position="124"/>
        <end position="142"/>
    </location>
</feature>
<comment type="subunit">
    <text evidence="12">Interacts with CtaB.</text>
</comment>
<keyword evidence="14" id="KW-1185">Reference proteome</keyword>
<dbReference type="PANTHER" id="PTHR23289:SF2">
    <property type="entry name" value="CYTOCHROME C OXIDASE ASSEMBLY PROTEIN COX15 HOMOLOG"/>
    <property type="match status" value="1"/>
</dbReference>
<comment type="similarity">
    <text evidence="12">Belongs to the COX15/CtaA family. Type 2 subfamily.</text>
</comment>
<feature type="transmembrane region" description="Helical" evidence="12">
    <location>
        <begin position="94"/>
        <end position="112"/>
    </location>
</feature>
<comment type="function">
    <text evidence="12">Catalyzes the conversion of heme O to heme A by two successive hydroxylations of the methyl group at C8. The first hydroxylation forms heme I, the second hydroxylation results in an unstable dihydroxymethyl group, which spontaneously dehydrates, resulting in the formyl group of heme A.</text>
</comment>
<comment type="pathway">
    <text evidence="10 12">Porphyrin-containing compound metabolism; heme A biosynthesis; heme A from heme O: step 1/1.</text>
</comment>
<evidence type="ECO:0000313" key="14">
    <source>
        <dbReference type="Proteomes" id="UP001252186"/>
    </source>
</evidence>
<comment type="caution">
    <text evidence="13">The sequence shown here is derived from an EMBL/GenBank/DDBJ whole genome shotgun (WGS) entry which is preliminary data.</text>
</comment>
<keyword evidence="5 12" id="KW-1133">Transmembrane helix</keyword>
<evidence type="ECO:0000256" key="5">
    <source>
        <dbReference type="ARBA" id="ARBA00022989"/>
    </source>
</evidence>
<feature type="transmembrane region" description="Helical" evidence="12">
    <location>
        <begin position="154"/>
        <end position="175"/>
    </location>
</feature>
<keyword evidence="6 12" id="KW-0560">Oxidoreductase</keyword>
<dbReference type="EC" id="1.17.99.9" evidence="12"/>
<comment type="catalytic activity">
    <reaction evidence="11">
        <text>Fe(II)-heme o + 2 A + H2O = Fe(II)-heme a + 2 AH2</text>
        <dbReference type="Rhea" id="RHEA:63388"/>
        <dbReference type="ChEBI" id="CHEBI:13193"/>
        <dbReference type="ChEBI" id="CHEBI:15377"/>
        <dbReference type="ChEBI" id="CHEBI:17499"/>
        <dbReference type="ChEBI" id="CHEBI:60530"/>
        <dbReference type="ChEBI" id="CHEBI:61715"/>
        <dbReference type="EC" id="1.17.99.9"/>
    </reaction>
    <physiologicalReaction direction="left-to-right" evidence="11">
        <dbReference type="Rhea" id="RHEA:63389"/>
    </physiologicalReaction>
</comment>
<feature type="binding site" description="axial binding residue" evidence="12">
    <location>
        <position position="310"/>
    </location>
    <ligand>
        <name>heme</name>
        <dbReference type="ChEBI" id="CHEBI:30413"/>
    </ligand>
    <ligandPart>
        <name>Fe</name>
        <dbReference type="ChEBI" id="CHEBI:18248"/>
    </ligandPart>
</feature>
<dbReference type="EMBL" id="JAVRHV010000001">
    <property type="protein sequence ID" value="MDT0551659.1"/>
    <property type="molecule type" value="Genomic_DNA"/>
</dbReference>
<evidence type="ECO:0000256" key="1">
    <source>
        <dbReference type="ARBA" id="ARBA00001970"/>
    </source>
</evidence>
<proteinExistence type="inferred from homology"/>